<dbReference type="Gene3D" id="3.40.50.150">
    <property type="entry name" value="Vaccinia Virus protein VP39"/>
    <property type="match status" value="1"/>
</dbReference>
<name>A0A366I2T8_9FIRM</name>
<keyword evidence="1" id="KW-0489">Methyltransferase</keyword>
<dbReference type="CDD" id="cd02440">
    <property type="entry name" value="AdoMet_MTases"/>
    <property type="match status" value="1"/>
</dbReference>
<dbReference type="InterPro" id="IPR029063">
    <property type="entry name" value="SAM-dependent_MTases_sf"/>
</dbReference>
<dbReference type="OrthoDB" id="9792989at2"/>
<dbReference type="PANTHER" id="PTHR35276">
    <property type="entry name" value="S-ADENOSYL-L-METHIONINE-DEPENDENT METHYLTRANSFERASES SUPERFAMILY PROTEIN"/>
    <property type="match status" value="1"/>
</dbReference>
<dbReference type="RefSeq" id="WP_113921109.1">
    <property type="nucleotide sequence ID" value="NZ_QNRX01000013.1"/>
</dbReference>
<comment type="caution">
    <text evidence="1">The sequence shown here is derived from an EMBL/GenBank/DDBJ whole genome shotgun (WGS) entry which is preliminary data.</text>
</comment>
<proteinExistence type="predicted"/>
<dbReference type="SUPFAM" id="SSF53335">
    <property type="entry name" value="S-adenosyl-L-methionine-dependent methyltransferases"/>
    <property type="match status" value="1"/>
</dbReference>
<keyword evidence="2" id="KW-1185">Reference proteome</keyword>
<dbReference type="PANTHER" id="PTHR35276:SF1">
    <property type="entry name" value="TRNA (MNM(5)S(2)U34)-METHYLTRANSFERASE, CHLOROPLASTIC"/>
    <property type="match status" value="1"/>
</dbReference>
<evidence type="ECO:0000313" key="1">
    <source>
        <dbReference type="EMBL" id="RBP61833.1"/>
    </source>
</evidence>
<reference evidence="1 2" key="1">
    <citation type="submission" date="2018-06" db="EMBL/GenBank/DDBJ databases">
        <title>Genomic Encyclopedia of Type Strains, Phase IV (KMG-IV): sequencing the most valuable type-strain genomes for metagenomic binning, comparative biology and taxonomic classification.</title>
        <authorList>
            <person name="Goeker M."/>
        </authorList>
    </citation>
    <scope>NUCLEOTIDE SEQUENCE [LARGE SCALE GENOMIC DNA]</scope>
    <source>
        <strain evidence="1 2">DSM 22112</strain>
    </source>
</reference>
<dbReference type="Proteomes" id="UP000253490">
    <property type="component" value="Unassembled WGS sequence"/>
</dbReference>
<dbReference type="GO" id="GO:0032259">
    <property type="term" value="P:methylation"/>
    <property type="evidence" value="ECO:0007669"/>
    <property type="project" value="UniProtKB-KW"/>
</dbReference>
<dbReference type="InterPro" id="IPR010719">
    <property type="entry name" value="MnmM_MeTrfase"/>
</dbReference>
<accession>A0A366I2T8</accession>
<dbReference type="EMBL" id="QNRX01000013">
    <property type="protein sequence ID" value="RBP61833.1"/>
    <property type="molecule type" value="Genomic_DNA"/>
</dbReference>
<evidence type="ECO:0000313" key="2">
    <source>
        <dbReference type="Proteomes" id="UP000253490"/>
    </source>
</evidence>
<sequence length="186" mass="20444">MNIFHITKLAQDYASTAITKGDKVIDATAGNGADTVFLAEKVGQTGQVYAFDIQEDAIKNTKAKVLEKAYESRVQLIQDSHANIDQYVQGPISCVMFNLGYLPKGDPAIITKGASSIKALKKSLELLKVNGIITICVYTSHEGGVEEASIVEAYLKVLDKYRYKVLKYSCLNDQTSPYIVLIARMK</sequence>
<dbReference type="AlphaFoldDB" id="A0A366I2T8"/>
<dbReference type="GO" id="GO:0008168">
    <property type="term" value="F:methyltransferase activity"/>
    <property type="evidence" value="ECO:0007669"/>
    <property type="project" value="UniProtKB-KW"/>
</dbReference>
<keyword evidence="1" id="KW-0808">Transferase</keyword>
<organism evidence="1 2">
    <name type="scientific">Alkalibaculum bacchi</name>
    <dbReference type="NCBI Taxonomy" id="645887"/>
    <lineage>
        <taxon>Bacteria</taxon>
        <taxon>Bacillati</taxon>
        <taxon>Bacillota</taxon>
        <taxon>Clostridia</taxon>
        <taxon>Eubacteriales</taxon>
        <taxon>Eubacteriaceae</taxon>
        <taxon>Alkalibaculum</taxon>
    </lineage>
</organism>
<dbReference type="Pfam" id="PF06962">
    <property type="entry name" value="rRNA_methylase"/>
    <property type="match status" value="1"/>
</dbReference>
<protein>
    <submittedName>
        <fullName evidence="1">Putative rRNA methylase</fullName>
    </submittedName>
</protein>
<gene>
    <name evidence="1" type="ORF">DES36_11345</name>
</gene>